<organism evidence="2 3">
    <name type="scientific">Undibacterium macrobrachii</name>
    <dbReference type="NCBI Taxonomy" id="1119058"/>
    <lineage>
        <taxon>Bacteria</taxon>
        <taxon>Pseudomonadati</taxon>
        <taxon>Pseudomonadota</taxon>
        <taxon>Betaproteobacteria</taxon>
        <taxon>Burkholderiales</taxon>
        <taxon>Oxalobacteraceae</taxon>
        <taxon>Undibacterium</taxon>
    </lineage>
</organism>
<sequence length="104" mass="11357">MPAALFGILFSALQSLLGFVLRSVVVKFVLFYALYFVVREFIPVLTSYGLLPGAGKAASLSNSLLNIPSSVWYFLDLMSFSSGVSAVLSAYVTRFIIRRIPLIG</sequence>
<comment type="caution">
    <text evidence="2">The sequence shown here is derived from an EMBL/GenBank/DDBJ whole genome shotgun (WGS) entry which is preliminary data.</text>
</comment>
<dbReference type="InterPro" id="IPR019670">
    <property type="entry name" value="DUF2523"/>
</dbReference>
<keyword evidence="3" id="KW-1185">Reference proteome</keyword>
<dbReference type="EMBL" id="BMYT01000003">
    <property type="protein sequence ID" value="GGX14053.1"/>
    <property type="molecule type" value="Genomic_DNA"/>
</dbReference>
<accession>A0ABQ2XET9</accession>
<dbReference type="RefSeq" id="WP_308426981.1">
    <property type="nucleotide sequence ID" value="NZ_BMYT01000003.1"/>
</dbReference>
<evidence type="ECO:0000313" key="3">
    <source>
        <dbReference type="Proteomes" id="UP000620127"/>
    </source>
</evidence>
<keyword evidence="1" id="KW-0812">Transmembrane</keyword>
<proteinExistence type="predicted"/>
<dbReference type="Pfam" id="PF10734">
    <property type="entry name" value="DUF2523"/>
    <property type="match status" value="1"/>
</dbReference>
<evidence type="ECO:0000256" key="1">
    <source>
        <dbReference type="SAM" id="Phobius"/>
    </source>
</evidence>
<keyword evidence="1" id="KW-1133">Transmembrane helix</keyword>
<protein>
    <submittedName>
        <fullName evidence="2">Membrane protein</fullName>
    </submittedName>
</protein>
<name>A0ABQ2XET9_9BURK</name>
<reference evidence="3" key="1">
    <citation type="journal article" date="2019" name="Int. J. Syst. Evol. Microbiol.">
        <title>The Global Catalogue of Microorganisms (GCM) 10K type strain sequencing project: providing services to taxonomists for standard genome sequencing and annotation.</title>
        <authorList>
            <consortium name="The Broad Institute Genomics Platform"/>
            <consortium name="The Broad Institute Genome Sequencing Center for Infectious Disease"/>
            <person name="Wu L."/>
            <person name="Ma J."/>
        </authorList>
    </citation>
    <scope>NUCLEOTIDE SEQUENCE [LARGE SCALE GENOMIC DNA]</scope>
    <source>
        <strain evidence="3">KCTC 23916</strain>
    </source>
</reference>
<feature type="transmembrane region" description="Helical" evidence="1">
    <location>
        <begin position="28"/>
        <end position="51"/>
    </location>
</feature>
<dbReference type="Proteomes" id="UP000620127">
    <property type="component" value="Unassembled WGS sequence"/>
</dbReference>
<keyword evidence="1" id="KW-0472">Membrane</keyword>
<evidence type="ECO:0000313" key="2">
    <source>
        <dbReference type="EMBL" id="GGX14053.1"/>
    </source>
</evidence>
<gene>
    <name evidence="2" type="ORF">GCM10011282_20220</name>
</gene>
<feature type="transmembrane region" description="Helical" evidence="1">
    <location>
        <begin position="71"/>
        <end position="92"/>
    </location>
</feature>